<dbReference type="OrthoDB" id="1348500at2"/>
<organism evidence="2 3">
    <name type="scientific">Parapedobacter luteus</name>
    <dbReference type="NCBI Taxonomy" id="623280"/>
    <lineage>
        <taxon>Bacteria</taxon>
        <taxon>Pseudomonadati</taxon>
        <taxon>Bacteroidota</taxon>
        <taxon>Sphingobacteriia</taxon>
        <taxon>Sphingobacteriales</taxon>
        <taxon>Sphingobacteriaceae</taxon>
        <taxon>Parapedobacter</taxon>
    </lineage>
</organism>
<dbReference type="Proteomes" id="UP000190541">
    <property type="component" value="Unassembled WGS sequence"/>
</dbReference>
<dbReference type="RefSeq" id="WP_079718455.1">
    <property type="nucleotide sequence ID" value="NZ_FUYS01000013.1"/>
</dbReference>
<evidence type="ECO:0008006" key="4">
    <source>
        <dbReference type="Google" id="ProtNLM"/>
    </source>
</evidence>
<name>A0A1T5F6U8_9SPHI</name>
<reference evidence="2 3" key="1">
    <citation type="submission" date="2017-02" db="EMBL/GenBank/DDBJ databases">
        <authorList>
            <person name="Peterson S.W."/>
        </authorList>
    </citation>
    <scope>NUCLEOTIDE SEQUENCE [LARGE SCALE GENOMIC DNA]</scope>
    <source>
        <strain evidence="2 3">DSM 22899</strain>
    </source>
</reference>
<feature type="signal peptide" evidence="1">
    <location>
        <begin position="1"/>
        <end position="28"/>
    </location>
</feature>
<sequence length="169" mass="19111">MALRFLTWFCKRGFPACVLMLLSLTVSAQQADPTHLVDHKPLMNAVWETFDQLMYKVTHKDGQTIYTPHFPESLKRLDGKTVTLKGYMVPIEPGRRHHVFLLSVLPVYQCMFCGQNGIPPMAEITMADNTKLTFGEEPITIKGTVFLNGEDENRAEIQLRGATKLAESK</sequence>
<keyword evidence="1" id="KW-0732">Signal</keyword>
<proteinExistence type="predicted"/>
<dbReference type="AlphaFoldDB" id="A0A1T5F6U8"/>
<evidence type="ECO:0000256" key="1">
    <source>
        <dbReference type="SAM" id="SignalP"/>
    </source>
</evidence>
<dbReference type="EMBL" id="FUYS01000013">
    <property type="protein sequence ID" value="SKB91873.1"/>
    <property type="molecule type" value="Genomic_DNA"/>
</dbReference>
<dbReference type="STRING" id="623280.SAMN05660226_03821"/>
<evidence type="ECO:0000313" key="2">
    <source>
        <dbReference type="EMBL" id="SKB91873.1"/>
    </source>
</evidence>
<gene>
    <name evidence="2" type="ORF">SAMN05660226_03821</name>
</gene>
<accession>A0A1T5F6U8</accession>
<protein>
    <recommendedName>
        <fullName evidence="4">DUF3299 domain-containing protein</fullName>
    </recommendedName>
</protein>
<dbReference type="Gene3D" id="2.40.50.870">
    <property type="entry name" value="Protein of unknown function (DUF3299)"/>
    <property type="match status" value="1"/>
</dbReference>
<evidence type="ECO:0000313" key="3">
    <source>
        <dbReference type="Proteomes" id="UP000190541"/>
    </source>
</evidence>
<keyword evidence="3" id="KW-1185">Reference proteome</keyword>
<feature type="chain" id="PRO_5012323672" description="DUF3299 domain-containing protein" evidence="1">
    <location>
        <begin position="29"/>
        <end position="169"/>
    </location>
</feature>